<sequence>MKSGIQRVLAVLFAFVATVALAQPASAAEKLNVTVEVTNKGSYSAHLCGFDWLGGYCRGPVRRGTTEKFTVHPRSREDLVWARVVTKGFDEQSTVASSDRICFEARGTNKNPTVQPVDCG</sequence>
<dbReference type="RefSeq" id="WP_146351711.1">
    <property type="nucleotide sequence ID" value="NZ_VOBR01000007.1"/>
</dbReference>
<accession>A0A563EWK5</accession>
<reference evidence="2 3" key="1">
    <citation type="submission" date="2019-07" db="EMBL/GenBank/DDBJ databases">
        <title>Lentzea xizangensis sp. nov., isolated from Qinghai-Tibetan Plateau Soils.</title>
        <authorList>
            <person name="Huang J."/>
        </authorList>
    </citation>
    <scope>NUCLEOTIDE SEQUENCE [LARGE SCALE GENOMIC DNA]</scope>
    <source>
        <strain evidence="2 3">FXJ1.1311</strain>
    </source>
</reference>
<organism evidence="2 3">
    <name type="scientific">Lentzea tibetensis</name>
    <dbReference type="NCBI Taxonomy" id="2591470"/>
    <lineage>
        <taxon>Bacteria</taxon>
        <taxon>Bacillati</taxon>
        <taxon>Actinomycetota</taxon>
        <taxon>Actinomycetes</taxon>
        <taxon>Pseudonocardiales</taxon>
        <taxon>Pseudonocardiaceae</taxon>
        <taxon>Lentzea</taxon>
    </lineage>
</organism>
<keyword evidence="1" id="KW-0732">Signal</keyword>
<feature type="signal peptide" evidence="1">
    <location>
        <begin position="1"/>
        <end position="22"/>
    </location>
</feature>
<protein>
    <submittedName>
        <fullName evidence="2">Uncharacterized protein</fullName>
    </submittedName>
</protein>
<dbReference type="EMBL" id="VOBR01000007">
    <property type="protein sequence ID" value="TWP51861.1"/>
    <property type="molecule type" value="Genomic_DNA"/>
</dbReference>
<evidence type="ECO:0000256" key="1">
    <source>
        <dbReference type="SAM" id="SignalP"/>
    </source>
</evidence>
<gene>
    <name evidence="2" type="ORF">FKR81_13505</name>
</gene>
<evidence type="ECO:0000313" key="2">
    <source>
        <dbReference type="EMBL" id="TWP51861.1"/>
    </source>
</evidence>
<evidence type="ECO:0000313" key="3">
    <source>
        <dbReference type="Proteomes" id="UP000316639"/>
    </source>
</evidence>
<feature type="chain" id="PRO_5039049700" evidence="1">
    <location>
        <begin position="23"/>
        <end position="120"/>
    </location>
</feature>
<comment type="caution">
    <text evidence="2">The sequence shown here is derived from an EMBL/GenBank/DDBJ whole genome shotgun (WGS) entry which is preliminary data.</text>
</comment>
<name>A0A563EWK5_9PSEU</name>
<dbReference type="Proteomes" id="UP000316639">
    <property type="component" value="Unassembled WGS sequence"/>
</dbReference>
<keyword evidence="3" id="KW-1185">Reference proteome</keyword>
<proteinExistence type="predicted"/>
<dbReference type="AlphaFoldDB" id="A0A563EWK5"/>